<proteinExistence type="predicted"/>
<accession>A0A514CZ04</accession>
<name>A0A514CZ04_9VIRU</name>
<evidence type="ECO:0000313" key="1">
    <source>
        <dbReference type="EMBL" id="QDH86579.1"/>
    </source>
</evidence>
<dbReference type="EMBL" id="MN032775">
    <property type="protein sequence ID" value="QDH86579.1"/>
    <property type="molecule type" value="Genomic_RNA"/>
</dbReference>
<protein>
    <submittedName>
        <fullName evidence="1">Uncharacterized protein</fullName>
    </submittedName>
</protein>
<gene>
    <name evidence="1" type="ORF">H4BulkLitter23271_000003</name>
</gene>
<sequence>MLADPQSVTINSVANSLPAVARGANSSTYQKDDGTVKLSISHQYGKRTRRTARLDFSKIVADPLVPAQNQKVSMSAYLVIDHPITGLTNTEEKQIVDALTAYLTASTGANVTAILGGQS</sequence>
<reference evidence="1" key="1">
    <citation type="submission" date="2019-05" db="EMBL/GenBank/DDBJ databases">
        <title>Metatranscriptomic reconstruction reveals RNA viruses with the potential to shape carbon cycling in soil.</title>
        <authorList>
            <person name="Starr E.P."/>
            <person name="Nuccio E."/>
            <person name="Pett-Ridge J."/>
            <person name="Banfield J.F."/>
            <person name="Firestone M.K."/>
        </authorList>
    </citation>
    <scope>NUCLEOTIDE SEQUENCE</scope>
    <source>
        <strain evidence="1">H4_Bulk_Litter_23_scaffold_271</strain>
    </source>
</reference>
<organism evidence="1">
    <name type="scientific">Leviviridae sp</name>
    <dbReference type="NCBI Taxonomy" id="2027243"/>
    <lineage>
        <taxon>Viruses</taxon>
        <taxon>Riboviria</taxon>
        <taxon>Orthornavirae</taxon>
        <taxon>Lenarviricota</taxon>
        <taxon>Leviviricetes</taxon>
        <taxon>Norzivirales</taxon>
        <taxon>Fiersviridae</taxon>
    </lineage>
</organism>